<comment type="similarity">
    <text evidence="2">Belongs to the CDP-alcohol phosphatidyltransferase class-I family.</text>
</comment>
<dbReference type="InterPro" id="IPR043130">
    <property type="entry name" value="CDP-OH_PTrfase_TM_dom"/>
</dbReference>
<dbReference type="GO" id="GO:0003882">
    <property type="term" value="F:CDP-diacylglycerol-serine O-phosphatidyltransferase activity"/>
    <property type="evidence" value="ECO:0007669"/>
    <property type="project" value="UniProtKB-EC"/>
</dbReference>
<dbReference type="OrthoDB" id="9777147at2"/>
<evidence type="ECO:0000256" key="9">
    <source>
        <dbReference type="ARBA" id="ARBA00023209"/>
    </source>
</evidence>
<sequence>MKNYIPNCLSILNLISGVIGTVLALNGHLVYAAYGIFLGAFFDFWDGCLAKLLNADSLIGKQLDALADLMTFGMLPASIFYMLASNYGTCPYSAYSALLLVICSAVRLAKFNVDDSQKDQFIGLPTPTNALIIGSLPMILERALYPCLVHALTQPFTLPLLAIFLSFLLVSRVKFISIKFKDFSFQSNKYRYTLIALCTVLVALMQVEGFFLGMWIYIFFSLYYTKTN</sequence>
<organism evidence="12 13">
    <name type="scientific">Candidatus Cardinium hertigii</name>
    <dbReference type="NCBI Taxonomy" id="247481"/>
    <lineage>
        <taxon>Bacteria</taxon>
        <taxon>Pseudomonadati</taxon>
        <taxon>Bacteroidota</taxon>
        <taxon>Cytophagia</taxon>
        <taxon>Cytophagales</taxon>
        <taxon>Amoebophilaceae</taxon>
        <taxon>Candidatus Cardinium</taxon>
    </lineage>
</organism>
<gene>
    <name evidence="12" type="primary">pssA</name>
    <name evidence="12" type="ORF">EDM02_02250</name>
</gene>
<dbReference type="AlphaFoldDB" id="A0A3N2QCE9"/>
<evidence type="ECO:0000256" key="8">
    <source>
        <dbReference type="ARBA" id="ARBA00023136"/>
    </source>
</evidence>
<keyword evidence="9" id="KW-0594">Phospholipid biosynthesis</keyword>
<evidence type="ECO:0000256" key="3">
    <source>
        <dbReference type="ARBA" id="ARBA00022516"/>
    </source>
</evidence>
<dbReference type="RefSeq" id="WP_123662693.1">
    <property type="nucleotide sequence ID" value="NZ_RARA01000023.1"/>
</dbReference>
<evidence type="ECO:0000256" key="2">
    <source>
        <dbReference type="ARBA" id="ARBA00010441"/>
    </source>
</evidence>
<evidence type="ECO:0000256" key="6">
    <source>
        <dbReference type="ARBA" id="ARBA00022989"/>
    </source>
</evidence>
<reference evidence="12 13" key="1">
    <citation type="submission" date="2018-09" db="EMBL/GenBank/DDBJ databases">
        <title>Comparative Genomics of Wolbachia-Cardinium Dual Endosymbiosis in a Plant-Parasitic Nematode.</title>
        <authorList>
            <person name="Brown A.M.V."/>
            <person name="Wasala S.K."/>
            <person name="Howe D.K."/>
            <person name="Peetz A.B."/>
            <person name="Zasada I.A."/>
            <person name="Denver D.R."/>
        </authorList>
    </citation>
    <scope>NUCLEOTIDE SEQUENCE [LARGE SCALE GENOMIC DNA]</scope>
    <source>
        <strain evidence="12 13">Pp_1</strain>
    </source>
</reference>
<evidence type="ECO:0000256" key="4">
    <source>
        <dbReference type="ARBA" id="ARBA00022679"/>
    </source>
</evidence>
<accession>A0A3N2QCE9</accession>
<dbReference type="EMBL" id="RARA01000023">
    <property type="protein sequence ID" value="ROT47455.1"/>
    <property type="molecule type" value="Genomic_DNA"/>
</dbReference>
<evidence type="ECO:0000313" key="12">
    <source>
        <dbReference type="EMBL" id="ROT47455.1"/>
    </source>
</evidence>
<keyword evidence="13" id="KW-1185">Reference proteome</keyword>
<evidence type="ECO:0000313" key="13">
    <source>
        <dbReference type="Proteomes" id="UP000270927"/>
    </source>
</evidence>
<dbReference type="InterPro" id="IPR000462">
    <property type="entry name" value="CDP-OH_P_trans"/>
</dbReference>
<evidence type="ECO:0000256" key="7">
    <source>
        <dbReference type="ARBA" id="ARBA00023098"/>
    </source>
</evidence>
<dbReference type="GO" id="GO:0016020">
    <property type="term" value="C:membrane"/>
    <property type="evidence" value="ECO:0007669"/>
    <property type="project" value="UniProtKB-SubCell"/>
</dbReference>
<dbReference type="InterPro" id="IPR004533">
    <property type="entry name" value="CDP-diaglyc--ser_O-PTrfase"/>
</dbReference>
<dbReference type="EC" id="2.7.8.8" evidence="12"/>
<dbReference type="GO" id="GO:0008654">
    <property type="term" value="P:phospholipid biosynthetic process"/>
    <property type="evidence" value="ECO:0007669"/>
    <property type="project" value="UniProtKB-KW"/>
</dbReference>
<keyword evidence="5 11" id="KW-0812">Transmembrane</keyword>
<keyword evidence="8 11" id="KW-0472">Membrane</keyword>
<dbReference type="Proteomes" id="UP000270927">
    <property type="component" value="Unassembled WGS sequence"/>
</dbReference>
<evidence type="ECO:0000256" key="1">
    <source>
        <dbReference type="ARBA" id="ARBA00004141"/>
    </source>
</evidence>
<feature type="transmembrane region" description="Helical" evidence="11">
    <location>
        <begin position="121"/>
        <end position="140"/>
    </location>
</feature>
<dbReference type="NCBIfam" id="TIGR00473">
    <property type="entry name" value="pssA"/>
    <property type="match status" value="1"/>
</dbReference>
<feature type="transmembrane region" description="Helical" evidence="11">
    <location>
        <begin position="192"/>
        <end position="220"/>
    </location>
</feature>
<keyword evidence="3" id="KW-0444">Lipid biosynthesis</keyword>
<name>A0A3N2QCE9_9BACT</name>
<feature type="transmembrane region" description="Helical" evidence="11">
    <location>
        <begin position="7"/>
        <end position="25"/>
    </location>
</feature>
<proteinExistence type="inferred from homology"/>
<comment type="caution">
    <text evidence="12">The sequence shown here is derived from an EMBL/GenBank/DDBJ whole genome shotgun (WGS) entry which is preliminary data.</text>
</comment>
<evidence type="ECO:0000256" key="5">
    <source>
        <dbReference type="ARBA" id="ARBA00022692"/>
    </source>
</evidence>
<dbReference type="Pfam" id="PF01066">
    <property type="entry name" value="CDP-OH_P_transf"/>
    <property type="match status" value="1"/>
</dbReference>
<keyword evidence="4 12" id="KW-0808">Transferase</keyword>
<keyword evidence="10" id="KW-1208">Phospholipid metabolism</keyword>
<keyword evidence="7" id="KW-0443">Lipid metabolism</keyword>
<keyword evidence="6 11" id="KW-1133">Transmembrane helix</keyword>
<feature type="transmembrane region" description="Helical" evidence="11">
    <location>
        <begin position="152"/>
        <end position="171"/>
    </location>
</feature>
<dbReference type="Gene3D" id="1.20.120.1760">
    <property type="match status" value="1"/>
</dbReference>
<evidence type="ECO:0000256" key="11">
    <source>
        <dbReference type="SAM" id="Phobius"/>
    </source>
</evidence>
<comment type="subcellular location">
    <subcellularLocation>
        <location evidence="1">Membrane</location>
        <topology evidence="1">Multi-pass membrane protein</topology>
    </subcellularLocation>
</comment>
<evidence type="ECO:0000256" key="10">
    <source>
        <dbReference type="ARBA" id="ARBA00023264"/>
    </source>
</evidence>
<protein>
    <submittedName>
        <fullName evidence="12">CDP-diacylglycerol--serine O-phosphatidyltransferase</fullName>
        <ecNumber evidence="12">2.7.8.8</ecNumber>
    </submittedName>
</protein>